<evidence type="ECO:0000256" key="5">
    <source>
        <dbReference type="ARBA" id="ARBA00023136"/>
    </source>
</evidence>
<dbReference type="GO" id="GO:0005886">
    <property type="term" value="C:plasma membrane"/>
    <property type="evidence" value="ECO:0007669"/>
    <property type="project" value="UniProtKB-SubCell"/>
</dbReference>
<feature type="transmembrane region" description="Helical" evidence="6">
    <location>
        <begin position="345"/>
        <end position="372"/>
    </location>
</feature>
<evidence type="ECO:0000256" key="4">
    <source>
        <dbReference type="ARBA" id="ARBA00022989"/>
    </source>
</evidence>
<dbReference type="PANTHER" id="PTHR30250">
    <property type="entry name" value="PST FAMILY PREDICTED COLANIC ACID TRANSPORTER"/>
    <property type="match status" value="1"/>
</dbReference>
<comment type="subcellular location">
    <subcellularLocation>
        <location evidence="1">Cell membrane</location>
        <topology evidence="1">Multi-pass membrane protein</topology>
    </subcellularLocation>
</comment>
<feature type="transmembrane region" description="Helical" evidence="6">
    <location>
        <begin position="234"/>
        <end position="258"/>
    </location>
</feature>
<dbReference type="AlphaFoldDB" id="A0A6I4XH46"/>
<feature type="transmembrane region" description="Helical" evidence="6">
    <location>
        <begin position="310"/>
        <end position="333"/>
    </location>
</feature>
<keyword evidence="2" id="KW-1003">Cell membrane</keyword>
<evidence type="ECO:0000313" key="7">
    <source>
        <dbReference type="EMBL" id="MXS26987.1"/>
    </source>
</evidence>
<dbReference type="Proteomes" id="UP000439965">
    <property type="component" value="Unassembled WGS sequence"/>
</dbReference>
<feature type="transmembrane region" description="Helical" evidence="6">
    <location>
        <begin position="42"/>
        <end position="64"/>
    </location>
</feature>
<dbReference type="RefSeq" id="WP_148408030.1">
    <property type="nucleotide sequence ID" value="NZ_BTSN01000001.1"/>
</dbReference>
<feature type="transmembrane region" description="Helical" evidence="6">
    <location>
        <begin position="471"/>
        <end position="492"/>
    </location>
</feature>
<reference evidence="7 8" key="1">
    <citation type="submission" date="2019-04" db="EMBL/GenBank/DDBJ databases">
        <title>Step-wise assembly of the neonatal virome modulated by breast feeding.</title>
        <authorList>
            <person name="Liang G."/>
            <person name="Bushman F."/>
        </authorList>
    </citation>
    <scope>NUCLEOTIDE SEQUENCE [LARGE SCALE GENOMIC DNA]</scope>
    <source>
        <strain evidence="7 8">E3404</strain>
    </source>
</reference>
<evidence type="ECO:0000256" key="2">
    <source>
        <dbReference type="ARBA" id="ARBA00022475"/>
    </source>
</evidence>
<dbReference type="PANTHER" id="PTHR30250:SF26">
    <property type="entry name" value="PSMA PROTEIN"/>
    <property type="match status" value="1"/>
</dbReference>
<feature type="transmembrane region" description="Helical" evidence="6">
    <location>
        <begin position="187"/>
        <end position="206"/>
    </location>
</feature>
<feature type="transmembrane region" description="Helical" evidence="6">
    <location>
        <begin position="128"/>
        <end position="152"/>
    </location>
</feature>
<dbReference type="InterPro" id="IPR050833">
    <property type="entry name" value="Poly_Biosynth_Transport"/>
</dbReference>
<comment type="caution">
    <text evidence="7">The sequence shown here is derived from an EMBL/GenBank/DDBJ whole genome shotgun (WGS) entry which is preliminary data.</text>
</comment>
<feature type="transmembrane region" description="Helical" evidence="6">
    <location>
        <begin position="438"/>
        <end position="459"/>
    </location>
</feature>
<feature type="transmembrane region" description="Helical" evidence="6">
    <location>
        <begin position="12"/>
        <end position="30"/>
    </location>
</feature>
<keyword evidence="4 6" id="KW-1133">Transmembrane helix</keyword>
<evidence type="ECO:0000256" key="3">
    <source>
        <dbReference type="ARBA" id="ARBA00022692"/>
    </source>
</evidence>
<keyword evidence="3 6" id="KW-0812">Transmembrane</keyword>
<evidence type="ECO:0000313" key="8">
    <source>
        <dbReference type="Proteomes" id="UP000439965"/>
    </source>
</evidence>
<feature type="transmembrane region" description="Helical" evidence="6">
    <location>
        <begin position="403"/>
        <end position="426"/>
    </location>
</feature>
<gene>
    <name evidence="7" type="ORF">GTI89_13085</name>
</gene>
<name>A0A6I4XH46_ENTGA</name>
<protein>
    <submittedName>
        <fullName evidence="7">Oligosaccharide flippase family protein</fullName>
    </submittedName>
</protein>
<evidence type="ECO:0000256" key="1">
    <source>
        <dbReference type="ARBA" id="ARBA00004651"/>
    </source>
</evidence>
<evidence type="ECO:0000256" key="6">
    <source>
        <dbReference type="SAM" id="Phobius"/>
    </source>
</evidence>
<feature type="transmembrane region" description="Helical" evidence="6">
    <location>
        <begin position="379"/>
        <end position="397"/>
    </location>
</feature>
<sequence>MKFKLIYINNRNLLFGIIALSINLALNLFVSPFIVRNLGVEANGYITLANNFVSYASLISVALNSMANRFITLEFVSKNYERANLYYSNVTIGNCIIGAIITIFSIFFTNYISFFLEIPNELIKDIKLLFLITFLTFSITTVTSSWNIATFLTNKLYIQSVRNIQSQFIRAASILILFYFFPIKVSFIAFSSFIAALFSVLFSLYYKKKLTPFLKASFRLFNIKTLKELVGSGIWNSVGQMGVMLLTGLDLLIANIFLGPESMGILALAKVLPTIISQLSSTVTNVFIPQITLYYGDKKMEVMHNYLEKAIALSNFIITIPIALIISLGYNFYSLWVPNQNIRLIFILCLLSLIGTIFSSGTEVLTNIFVLVNKIKINSLNIVFSGIISIIVSFVFVKYTEYGIFAIASVSSIVNVITKIVYTIPFSSKYINISWNYFYIYTFKSILSVILISLSSFLFNNLVFTEKNDWIHFFIKGFAGVIIALIINFIIYRKVLFRRNI</sequence>
<keyword evidence="5 6" id="KW-0472">Membrane</keyword>
<dbReference type="EMBL" id="WVTI01000013">
    <property type="protein sequence ID" value="MXS26987.1"/>
    <property type="molecule type" value="Genomic_DNA"/>
</dbReference>
<organism evidence="7 8">
    <name type="scientific">Enterococcus gallinarum</name>
    <dbReference type="NCBI Taxonomy" id="1353"/>
    <lineage>
        <taxon>Bacteria</taxon>
        <taxon>Bacillati</taxon>
        <taxon>Bacillota</taxon>
        <taxon>Bacilli</taxon>
        <taxon>Lactobacillales</taxon>
        <taxon>Enterococcaceae</taxon>
        <taxon>Enterococcus</taxon>
    </lineage>
</organism>
<proteinExistence type="predicted"/>
<feature type="transmembrane region" description="Helical" evidence="6">
    <location>
        <begin position="85"/>
        <end position="108"/>
    </location>
</feature>
<accession>A0A6I4XH46</accession>